<dbReference type="Proteomes" id="UP000014254">
    <property type="component" value="Unassembled WGS sequence"/>
</dbReference>
<feature type="region of interest" description="Disordered" evidence="3">
    <location>
        <begin position="211"/>
        <end position="236"/>
    </location>
</feature>
<evidence type="ECO:0000256" key="1">
    <source>
        <dbReference type="ARBA" id="ARBA00006781"/>
    </source>
</evidence>
<dbReference type="VEuPathDB" id="FungiDB:HMPREF1544_11156"/>
<sequence>MSNINLKRKASEDYEEPIKRVASSSGQNGSDGEDSDDGLQDIVDVDFDFYNPDDIDYHALKKLLTQLFSTDAELLNLGDFADIMIEENQVGTTVKVDDQKSDPYAVLSIINLTHQKEKEGVKQLCSYLSNKCPKKNEALHKAVKQILSLSSADKHVGWVVSERFINMPVEIMAPMYTMLTDELKNAVKEKEPYVFEWYMFISKTYKEVASSIDEDGEEPQQKKVKASSSSTADAPGETFYFQSEDEIIAKYAEYQYDFKFTNKEKEQAADSRRAFSDFGIAPARKLLLVHKSKFNDMVNEITKTCSSTSAA</sequence>
<dbReference type="InterPro" id="IPR025602">
    <property type="entry name" value="BCP1_family"/>
</dbReference>
<gene>
    <name evidence="4" type="ORF">HMPREF1544_11156</name>
</gene>
<reference evidence="5" key="1">
    <citation type="submission" date="2013-05" db="EMBL/GenBank/DDBJ databases">
        <title>The Genome sequence of Mucor circinelloides f. circinelloides 1006PhL.</title>
        <authorList>
            <consortium name="The Broad Institute Genomics Platform"/>
            <person name="Cuomo C."/>
            <person name="Earl A."/>
            <person name="Findley K."/>
            <person name="Lee S.C."/>
            <person name="Walker B."/>
            <person name="Young S."/>
            <person name="Zeng Q."/>
            <person name="Gargeya S."/>
            <person name="Fitzgerald M."/>
            <person name="Haas B."/>
            <person name="Abouelleil A."/>
            <person name="Allen A.W."/>
            <person name="Alvarado L."/>
            <person name="Arachchi H.M."/>
            <person name="Berlin A.M."/>
            <person name="Chapman S.B."/>
            <person name="Gainer-Dewar J."/>
            <person name="Goldberg J."/>
            <person name="Griggs A."/>
            <person name="Gujja S."/>
            <person name="Hansen M."/>
            <person name="Howarth C."/>
            <person name="Imamovic A."/>
            <person name="Ireland A."/>
            <person name="Larimer J."/>
            <person name="McCowan C."/>
            <person name="Murphy C."/>
            <person name="Pearson M."/>
            <person name="Poon T.W."/>
            <person name="Priest M."/>
            <person name="Roberts A."/>
            <person name="Saif S."/>
            <person name="Shea T."/>
            <person name="Sisk P."/>
            <person name="Sykes S."/>
            <person name="Wortman J."/>
            <person name="Nusbaum C."/>
            <person name="Birren B."/>
        </authorList>
    </citation>
    <scope>NUCLEOTIDE SEQUENCE [LARGE SCALE GENOMIC DNA]</scope>
    <source>
        <strain evidence="5">1006PhL</strain>
    </source>
</reference>
<accession>S2IXW6</accession>
<name>S2IXW6_MUCC1</name>
<dbReference type="GO" id="GO:0015031">
    <property type="term" value="P:protein transport"/>
    <property type="evidence" value="ECO:0007669"/>
    <property type="project" value="UniProtKB-KW"/>
</dbReference>
<feature type="region of interest" description="Disordered" evidence="3">
    <location>
        <begin position="1"/>
        <end position="37"/>
    </location>
</feature>
<dbReference type="PANTHER" id="PTHR13261">
    <property type="entry name" value="BRCA2 AND CDKN1A INTERACTING PROTEIN"/>
    <property type="match status" value="1"/>
</dbReference>
<dbReference type="OMA" id="VKFYRKE"/>
<dbReference type="PIRSF" id="PIRSF028983">
    <property type="entry name" value="BCP1"/>
    <property type="match status" value="1"/>
</dbReference>
<dbReference type="STRING" id="1220926.S2IXW6"/>
<dbReference type="GO" id="GO:0005634">
    <property type="term" value="C:nucleus"/>
    <property type="evidence" value="ECO:0007669"/>
    <property type="project" value="UniProtKB-SubCell"/>
</dbReference>
<keyword evidence="5" id="KW-1185">Reference proteome</keyword>
<protein>
    <recommendedName>
        <fullName evidence="2">Protein BCP1</fullName>
    </recommendedName>
</protein>
<evidence type="ECO:0000256" key="3">
    <source>
        <dbReference type="SAM" id="MobiDB-lite"/>
    </source>
</evidence>
<dbReference type="PANTHER" id="PTHR13261:SF0">
    <property type="entry name" value="BRCA2 AND CDKN1A-INTERACTING PROTEIN"/>
    <property type="match status" value="1"/>
</dbReference>
<evidence type="ECO:0000313" key="4">
    <source>
        <dbReference type="EMBL" id="EPB82119.1"/>
    </source>
</evidence>
<dbReference type="Pfam" id="PF13862">
    <property type="entry name" value="BCCIP"/>
    <property type="match status" value="1"/>
</dbReference>
<dbReference type="InParanoid" id="S2IXW6"/>
<organism evidence="4 5">
    <name type="scientific">Mucor circinelloides f. circinelloides (strain 1006PhL)</name>
    <name type="common">Mucormycosis agent</name>
    <name type="synonym">Calyptromyces circinelloides</name>
    <dbReference type="NCBI Taxonomy" id="1220926"/>
    <lineage>
        <taxon>Eukaryota</taxon>
        <taxon>Fungi</taxon>
        <taxon>Fungi incertae sedis</taxon>
        <taxon>Mucoromycota</taxon>
        <taxon>Mucoromycotina</taxon>
        <taxon>Mucoromycetes</taxon>
        <taxon>Mucorales</taxon>
        <taxon>Mucorineae</taxon>
        <taxon>Mucoraceae</taxon>
        <taxon>Mucor</taxon>
    </lineage>
</organism>
<proteinExistence type="inferred from homology"/>
<dbReference type="FunCoup" id="S2IXW6">
    <property type="interactions" value="872"/>
</dbReference>
<keyword evidence="2" id="KW-0539">Nucleus</keyword>
<evidence type="ECO:0000256" key="2">
    <source>
        <dbReference type="PIRNR" id="PIRNR028983"/>
    </source>
</evidence>
<dbReference type="AlphaFoldDB" id="S2IXW6"/>
<feature type="compositionally biased region" description="Basic and acidic residues" evidence="3">
    <location>
        <begin position="9"/>
        <end position="19"/>
    </location>
</feature>
<dbReference type="EMBL" id="KE124130">
    <property type="protein sequence ID" value="EPB82119.1"/>
    <property type="molecule type" value="Genomic_DNA"/>
</dbReference>
<dbReference type="eggNOG" id="KOG3034">
    <property type="taxonomic scope" value="Eukaryota"/>
</dbReference>
<keyword evidence="2" id="KW-0813">Transport</keyword>
<keyword evidence="2" id="KW-0653">Protein transport</keyword>
<comment type="similarity">
    <text evidence="1 2">Belongs to the BCP1 family.</text>
</comment>
<evidence type="ECO:0000313" key="5">
    <source>
        <dbReference type="Proteomes" id="UP000014254"/>
    </source>
</evidence>
<dbReference type="OrthoDB" id="27543at2759"/>
<comment type="function">
    <text evidence="2">Involved in nuclear export, actin cytoskeleton organization and vesicular transport.</text>
</comment>
<comment type="subcellular location">
    <subcellularLocation>
        <location evidence="2">Nucleus</location>
    </subcellularLocation>
</comment>